<accession>A0AAV8V579</accession>
<keyword evidence="7" id="KW-1185">Reference proteome</keyword>
<proteinExistence type="inferred from homology"/>
<reference evidence="6 7" key="1">
    <citation type="journal article" date="2023" name="Nat. Commun.">
        <title>Origin of minicircular mitochondrial genomes in red algae.</title>
        <authorList>
            <person name="Lee Y."/>
            <person name="Cho C.H."/>
            <person name="Lee Y.M."/>
            <person name="Park S.I."/>
            <person name="Yang J.H."/>
            <person name="West J.A."/>
            <person name="Bhattacharya D."/>
            <person name="Yoon H.S."/>
        </authorList>
    </citation>
    <scope>NUCLEOTIDE SEQUENCE [LARGE SCALE GENOMIC DNA]</scope>
    <source>
        <strain evidence="6 7">CCMP1338</strain>
        <tissue evidence="6">Whole cell</tissue>
    </source>
</reference>
<dbReference type="GO" id="GO:1990904">
    <property type="term" value="C:ribonucleoprotein complex"/>
    <property type="evidence" value="ECO:0007669"/>
    <property type="project" value="UniProtKB-KW"/>
</dbReference>
<dbReference type="InterPro" id="IPR002358">
    <property type="entry name" value="Ribosomal_uL6_CS"/>
</dbReference>
<dbReference type="PANTHER" id="PTHR11655">
    <property type="entry name" value="60S/50S RIBOSOMAL PROTEIN L6/L9"/>
    <property type="match status" value="1"/>
</dbReference>
<dbReference type="AlphaFoldDB" id="A0AAV8V579"/>
<dbReference type="Pfam" id="PF00347">
    <property type="entry name" value="Ribosomal_L6"/>
    <property type="match status" value="1"/>
</dbReference>
<dbReference type="EMBL" id="JAMWBK010000001">
    <property type="protein sequence ID" value="KAJ8908696.1"/>
    <property type="molecule type" value="Genomic_DNA"/>
</dbReference>
<sequence>MAPSSAPRTTLKRVLQMYTRKIWRAPEYLNGIKPQRKWRVPPVVDYGGKKDSEKIGTSVFFYPASNVSKRRCVVKGRLGTIEQHLPWTALDIVRTPGSTENTEFRYFADNGTASLVKNAFIGVQDGCSVVLELVGVGYRAEEIDDMIHLRIGFNRPIELPKEKDGILYTVLQPTRLQVAGVDKAKVHLAAATVRGYRKPDPYKGKGIRYLGEELRLIPGKKNQ</sequence>
<keyword evidence="2 4" id="KW-0689">Ribosomal protein</keyword>
<dbReference type="InterPro" id="IPR000702">
    <property type="entry name" value="Ribosomal_uL6-like"/>
</dbReference>
<dbReference type="PRINTS" id="PR00059">
    <property type="entry name" value="RIBOSOMALL6"/>
</dbReference>
<dbReference type="PANTHER" id="PTHR11655:SF14">
    <property type="entry name" value="LARGE RIBOSOMAL SUBUNIT PROTEIN UL6M"/>
    <property type="match status" value="1"/>
</dbReference>
<dbReference type="Proteomes" id="UP001157974">
    <property type="component" value="Unassembled WGS sequence"/>
</dbReference>
<evidence type="ECO:0000256" key="3">
    <source>
        <dbReference type="ARBA" id="ARBA00023274"/>
    </source>
</evidence>
<organism evidence="6 7">
    <name type="scientific">Rhodosorus marinus</name>
    <dbReference type="NCBI Taxonomy" id="101924"/>
    <lineage>
        <taxon>Eukaryota</taxon>
        <taxon>Rhodophyta</taxon>
        <taxon>Stylonematophyceae</taxon>
        <taxon>Stylonematales</taxon>
        <taxon>Stylonemataceae</taxon>
        <taxon>Rhodosorus</taxon>
    </lineage>
</organism>
<evidence type="ECO:0000313" key="6">
    <source>
        <dbReference type="EMBL" id="KAJ8908696.1"/>
    </source>
</evidence>
<dbReference type="GO" id="GO:0003735">
    <property type="term" value="F:structural constituent of ribosome"/>
    <property type="evidence" value="ECO:0007669"/>
    <property type="project" value="InterPro"/>
</dbReference>
<protein>
    <recommendedName>
        <fullName evidence="5">Large ribosomal subunit protein uL6 alpha-beta domain-containing protein</fullName>
    </recommendedName>
</protein>
<evidence type="ECO:0000256" key="4">
    <source>
        <dbReference type="RuleBase" id="RU003869"/>
    </source>
</evidence>
<gene>
    <name evidence="6" type="ORF">NDN08_005401</name>
</gene>
<dbReference type="GO" id="GO:0019843">
    <property type="term" value="F:rRNA binding"/>
    <property type="evidence" value="ECO:0007669"/>
    <property type="project" value="InterPro"/>
</dbReference>
<evidence type="ECO:0000256" key="1">
    <source>
        <dbReference type="ARBA" id="ARBA00009356"/>
    </source>
</evidence>
<evidence type="ECO:0000313" key="7">
    <source>
        <dbReference type="Proteomes" id="UP001157974"/>
    </source>
</evidence>
<dbReference type="InterPro" id="IPR020040">
    <property type="entry name" value="Ribosomal_uL6_a/b-dom"/>
</dbReference>
<dbReference type="InterPro" id="IPR036789">
    <property type="entry name" value="Ribosomal_uL6-like_a/b-dom_sf"/>
</dbReference>
<evidence type="ECO:0000256" key="2">
    <source>
        <dbReference type="ARBA" id="ARBA00022980"/>
    </source>
</evidence>
<name>A0AAV8V579_9RHOD</name>
<comment type="similarity">
    <text evidence="1 4">Belongs to the universal ribosomal protein uL6 family.</text>
</comment>
<feature type="domain" description="Large ribosomal subunit protein uL6 alpha-beta" evidence="5">
    <location>
        <begin position="134"/>
        <end position="209"/>
    </location>
</feature>
<dbReference type="Gene3D" id="3.90.930.12">
    <property type="entry name" value="Ribosomal protein L6, alpha-beta domain"/>
    <property type="match status" value="1"/>
</dbReference>
<dbReference type="GO" id="GO:0005840">
    <property type="term" value="C:ribosome"/>
    <property type="evidence" value="ECO:0007669"/>
    <property type="project" value="UniProtKB-KW"/>
</dbReference>
<dbReference type="PROSITE" id="PS00525">
    <property type="entry name" value="RIBOSOMAL_L6_1"/>
    <property type="match status" value="1"/>
</dbReference>
<keyword evidence="3 4" id="KW-0687">Ribonucleoprotein</keyword>
<dbReference type="SUPFAM" id="SSF56053">
    <property type="entry name" value="Ribosomal protein L6"/>
    <property type="match status" value="1"/>
</dbReference>
<comment type="caution">
    <text evidence="6">The sequence shown here is derived from an EMBL/GenBank/DDBJ whole genome shotgun (WGS) entry which is preliminary data.</text>
</comment>
<dbReference type="InterPro" id="IPR019906">
    <property type="entry name" value="Ribosomal_uL6_bac-type"/>
</dbReference>
<evidence type="ECO:0000259" key="5">
    <source>
        <dbReference type="Pfam" id="PF00347"/>
    </source>
</evidence>
<dbReference type="GO" id="GO:0002181">
    <property type="term" value="P:cytoplasmic translation"/>
    <property type="evidence" value="ECO:0007669"/>
    <property type="project" value="TreeGrafter"/>
</dbReference>